<dbReference type="Proteomes" id="UP000183257">
    <property type="component" value="Unassembled WGS sequence"/>
</dbReference>
<accession>A0A1K1R960</accession>
<gene>
    <name evidence="4" type="ORF">SAMN05660313_03416</name>
</gene>
<name>A0A1K1R960_9FLAO</name>
<reference evidence="5" key="1">
    <citation type="submission" date="2016-11" db="EMBL/GenBank/DDBJ databases">
        <authorList>
            <person name="Varghese N."/>
            <person name="Submissions S."/>
        </authorList>
    </citation>
    <scope>NUCLEOTIDE SEQUENCE [LARGE SCALE GENOMIC DNA]</scope>
    <source>
        <strain evidence="5">DSM 24786</strain>
    </source>
</reference>
<evidence type="ECO:0000313" key="4">
    <source>
        <dbReference type="EMBL" id="SFW68616.1"/>
    </source>
</evidence>
<dbReference type="EMBL" id="FPIY01000009">
    <property type="protein sequence ID" value="SFW68616.1"/>
    <property type="molecule type" value="Genomic_DNA"/>
</dbReference>
<comment type="similarity">
    <text evidence="1">Belongs to the pseudouridine synthase RluA family.</text>
</comment>
<dbReference type="AlphaFoldDB" id="A0A1K1R960"/>
<dbReference type="InterPro" id="IPR006224">
    <property type="entry name" value="PsdUridine_synth_RluA-like_CS"/>
</dbReference>
<organism evidence="4 5">
    <name type="scientific">Cellulophaga fucicola</name>
    <dbReference type="NCBI Taxonomy" id="76595"/>
    <lineage>
        <taxon>Bacteria</taxon>
        <taxon>Pseudomonadati</taxon>
        <taxon>Bacteroidota</taxon>
        <taxon>Flavobacteriia</taxon>
        <taxon>Flavobacteriales</taxon>
        <taxon>Flavobacteriaceae</taxon>
        <taxon>Cellulophaga</taxon>
    </lineage>
</organism>
<dbReference type="GO" id="GO:0009982">
    <property type="term" value="F:pseudouridine synthase activity"/>
    <property type="evidence" value="ECO:0007669"/>
    <property type="project" value="InterPro"/>
</dbReference>
<evidence type="ECO:0000256" key="1">
    <source>
        <dbReference type="ARBA" id="ARBA00010876"/>
    </source>
</evidence>
<dbReference type="PANTHER" id="PTHR21600:SF87">
    <property type="entry name" value="RNA PSEUDOURIDYLATE SYNTHASE DOMAIN-CONTAINING PROTEIN 1"/>
    <property type="match status" value="1"/>
</dbReference>
<protein>
    <submittedName>
        <fullName evidence="4">23S rRNA pseudouridine1911/1915/1917 synthase</fullName>
    </submittedName>
</protein>
<evidence type="ECO:0000256" key="2">
    <source>
        <dbReference type="SAM" id="MobiDB-lite"/>
    </source>
</evidence>
<feature type="region of interest" description="Disordered" evidence="2">
    <location>
        <begin position="1"/>
        <end position="20"/>
    </location>
</feature>
<dbReference type="GO" id="GO:0140098">
    <property type="term" value="F:catalytic activity, acting on RNA"/>
    <property type="evidence" value="ECO:0007669"/>
    <property type="project" value="UniProtKB-ARBA"/>
</dbReference>
<dbReference type="InterPro" id="IPR050188">
    <property type="entry name" value="RluA_PseudoU_synthase"/>
</dbReference>
<dbReference type="STRING" id="76595.SAMN05660313_03416"/>
<dbReference type="PROSITE" id="PS01129">
    <property type="entry name" value="PSI_RLU"/>
    <property type="match status" value="1"/>
</dbReference>
<dbReference type="GO" id="GO:0003723">
    <property type="term" value="F:RNA binding"/>
    <property type="evidence" value="ECO:0007669"/>
    <property type="project" value="InterPro"/>
</dbReference>
<feature type="domain" description="Pseudouridine synthase RsuA/RluA-like" evidence="3">
    <location>
        <begin position="9"/>
        <end position="118"/>
    </location>
</feature>
<proteinExistence type="inferred from homology"/>
<dbReference type="PANTHER" id="PTHR21600">
    <property type="entry name" value="MITOCHONDRIAL RNA PSEUDOURIDINE SYNTHASE"/>
    <property type="match status" value="1"/>
</dbReference>
<dbReference type="Gene3D" id="3.30.2350.10">
    <property type="entry name" value="Pseudouridine synthase"/>
    <property type="match status" value="1"/>
</dbReference>
<dbReference type="InterPro" id="IPR006145">
    <property type="entry name" value="PsdUridine_synth_RsuA/RluA"/>
</dbReference>
<dbReference type="Pfam" id="PF00849">
    <property type="entry name" value="PseudoU_synth_2"/>
    <property type="match status" value="1"/>
</dbReference>
<feature type="compositionally biased region" description="Polar residues" evidence="2">
    <location>
        <begin position="1"/>
        <end position="12"/>
    </location>
</feature>
<keyword evidence="5" id="KW-1185">Reference proteome</keyword>
<evidence type="ECO:0000259" key="3">
    <source>
        <dbReference type="Pfam" id="PF00849"/>
    </source>
</evidence>
<sequence length="177" mass="19810">MLEQNITKSNLPDATKPRPVHRLDYPTTGLLLVGKTSASITALNKLFQNKEITKTYFAITIGSMPKEGEINTNVDNKKAASIYTVLESVPSKKYEYLNLVKLFPKTGRKHQLRNHLASIGNPILGDAEYGIEGKIVKGKGLYLHAYSLSFIHPFTNEKMNIIKDLPTKYSKIFSSLL</sequence>
<evidence type="ECO:0000313" key="5">
    <source>
        <dbReference type="Proteomes" id="UP000183257"/>
    </source>
</evidence>
<dbReference type="GO" id="GO:0000455">
    <property type="term" value="P:enzyme-directed rRNA pseudouridine synthesis"/>
    <property type="evidence" value="ECO:0007669"/>
    <property type="project" value="TreeGrafter"/>
</dbReference>
<dbReference type="CDD" id="cd02869">
    <property type="entry name" value="PseudoU_synth_RluA_like"/>
    <property type="match status" value="1"/>
</dbReference>
<dbReference type="InterPro" id="IPR020103">
    <property type="entry name" value="PsdUridine_synth_cat_dom_sf"/>
</dbReference>
<dbReference type="SUPFAM" id="SSF55120">
    <property type="entry name" value="Pseudouridine synthase"/>
    <property type="match status" value="1"/>
</dbReference>